<proteinExistence type="predicted"/>
<evidence type="ECO:0000313" key="1">
    <source>
        <dbReference type="EMBL" id="KUH39019.1"/>
    </source>
</evidence>
<dbReference type="EMBL" id="LNSV01000017">
    <property type="protein sequence ID" value="KUH39019.1"/>
    <property type="molecule type" value="Genomic_DNA"/>
</dbReference>
<gene>
    <name evidence="1" type="ORF">ATE80_09370</name>
</gene>
<keyword evidence="2" id="KW-1185">Reference proteome</keyword>
<dbReference type="Proteomes" id="UP000054011">
    <property type="component" value="Unassembled WGS sequence"/>
</dbReference>
<name>A0A100Y7D0_9ACTN</name>
<dbReference type="RefSeq" id="WP_058941700.1">
    <property type="nucleotide sequence ID" value="NZ_LNSV01000017.1"/>
</dbReference>
<comment type="caution">
    <text evidence="1">The sequence shown here is derived from an EMBL/GenBank/DDBJ whole genome shotgun (WGS) entry which is preliminary data.</text>
</comment>
<organism evidence="1 2">
    <name type="scientific">Streptomyces kanasensis</name>
    <dbReference type="NCBI Taxonomy" id="936756"/>
    <lineage>
        <taxon>Bacteria</taxon>
        <taxon>Bacillati</taxon>
        <taxon>Actinomycetota</taxon>
        <taxon>Actinomycetes</taxon>
        <taxon>Kitasatosporales</taxon>
        <taxon>Streptomycetaceae</taxon>
        <taxon>Streptomyces</taxon>
    </lineage>
</organism>
<protein>
    <submittedName>
        <fullName evidence="1">Uncharacterized protein</fullName>
    </submittedName>
</protein>
<dbReference type="AlphaFoldDB" id="A0A100Y7D0"/>
<dbReference type="OrthoDB" id="4274673at2"/>
<accession>A0A100Y7D0</accession>
<sequence>MLQHAGFRLVDATDDETPGMRVSKIPSGVLVRWTALGGASEICGSPSPGRSTGSIVRTAVTAVLAGHGLSVMSTDAAGDLIVLPSDHIHFHTP</sequence>
<evidence type="ECO:0000313" key="2">
    <source>
        <dbReference type="Proteomes" id="UP000054011"/>
    </source>
</evidence>
<reference evidence="1 2" key="1">
    <citation type="submission" date="2015-11" db="EMBL/GenBank/DDBJ databases">
        <title>Genome-wide analysis reveals the secondary metabolome in Streptomyces kanasensis ZX01.</title>
        <authorList>
            <person name="Zhang G."/>
            <person name="Han L."/>
            <person name="Feng J."/>
            <person name="Zhang X."/>
        </authorList>
    </citation>
    <scope>NUCLEOTIDE SEQUENCE [LARGE SCALE GENOMIC DNA]</scope>
    <source>
        <strain evidence="1 2">ZX01</strain>
    </source>
</reference>